<proteinExistence type="predicted"/>
<dbReference type="PANTHER" id="PTHR38441:SF1">
    <property type="entry name" value="MEMBRANE PROTEIN"/>
    <property type="match status" value="1"/>
</dbReference>
<keyword evidence="1" id="KW-0812">Transmembrane</keyword>
<protein>
    <submittedName>
        <fullName evidence="2">Uncharacterized membrane protein, DUF485 family</fullName>
    </submittedName>
</protein>
<name>A0A1T4LN32_9FIRM</name>
<keyword evidence="3" id="KW-1185">Reference proteome</keyword>
<keyword evidence="1" id="KW-1133">Transmembrane helix</keyword>
<dbReference type="RefSeq" id="WP_200803449.1">
    <property type="nucleotide sequence ID" value="NZ_FUXM01000002.1"/>
</dbReference>
<dbReference type="Proteomes" id="UP000189933">
    <property type="component" value="Unassembled WGS sequence"/>
</dbReference>
<organism evidence="2 3">
    <name type="scientific">Carboxydocella sporoproducens DSM 16521</name>
    <dbReference type="NCBI Taxonomy" id="1121270"/>
    <lineage>
        <taxon>Bacteria</taxon>
        <taxon>Bacillati</taxon>
        <taxon>Bacillota</taxon>
        <taxon>Clostridia</taxon>
        <taxon>Eubacteriales</taxon>
        <taxon>Clostridiales Family XVI. Incertae Sedis</taxon>
        <taxon>Carboxydocella</taxon>
    </lineage>
</organism>
<reference evidence="3" key="1">
    <citation type="submission" date="2017-02" db="EMBL/GenBank/DDBJ databases">
        <authorList>
            <person name="Varghese N."/>
            <person name="Submissions S."/>
        </authorList>
    </citation>
    <scope>NUCLEOTIDE SEQUENCE [LARGE SCALE GENOMIC DNA]</scope>
    <source>
        <strain evidence="3">DSM 16521</strain>
    </source>
</reference>
<evidence type="ECO:0000256" key="1">
    <source>
        <dbReference type="SAM" id="Phobius"/>
    </source>
</evidence>
<dbReference type="EMBL" id="FUXM01000002">
    <property type="protein sequence ID" value="SJZ56061.1"/>
    <property type="molecule type" value="Genomic_DNA"/>
</dbReference>
<feature type="transmembrane region" description="Helical" evidence="1">
    <location>
        <begin position="76"/>
        <end position="98"/>
    </location>
</feature>
<dbReference type="Pfam" id="PF04341">
    <property type="entry name" value="DUF485"/>
    <property type="match status" value="1"/>
</dbReference>
<keyword evidence="1" id="KW-0472">Membrane</keyword>
<sequence length="122" mass="13525">MSINTEVGMGQNVIEHPKRSQAEWKKIADSPDFKTLINAKGKFLIPTIIFSFVYYFALPILAGYAPGLMKTKIVGAINFGYLFALSQFFVAWIIAGLYSSVSNNTFDPLAEKIKQQQGGKGR</sequence>
<gene>
    <name evidence="2" type="ORF">SAMN02745885_00221</name>
</gene>
<feature type="transmembrane region" description="Helical" evidence="1">
    <location>
        <begin position="43"/>
        <end position="64"/>
    </location>
</feature>
<evidence type="ECO:0000313" key="2">
    <source>
        <dbReference type="EMBL" id="SJZ56061.1"/>
    </source>
</evidence>
<dbReference type="PANTHER" id="PTHR38441">
    <property type="entry name" value="INTEGRAL MEMBRANE PROTEIN-RELATED"/>
    <property type="match status" value="1"/>
</dbReference>
<evidence type="ECO:0000313" key="3">
    <source>
        <dbReference type="Proteomes" id="UP000189933"/>
    </source>
</evidence>
<dbReference type="InterPro" id="IPR007436">
    <property type="entry name" value="DUF485"/>
</dbReference>
<accession>A0A1T4LN32</accession>
<dbReference type="AlphaFoldDB" id="A0A1T4LN32"/>